<dbReference type="SMART" id="SM00895">
    <property type="entry name" value="FCD"/>
    <property type="match status" value="1"/>
</dbReference>
<dbReference type="SUPFAM" id="SSF46785">
    <property type="entry name" value="Winged helix' DNA-binding domain"/>
    <property type="match status" value="1"/>
</dbReference>
<dbReference type="EMBL" id="CP094984">
    <property type="protein sequence ID" value="UON93621.1"/>
    <property type="molecule type" value="Genomic_DNA"/>
</dbReference>
<dbReference type="InterPro" id="IPR036390">
    <property type="entry name" value="WH_DNA-bd_sf"/>
</dbReference>
<protein>
    <submittedName>
        <fullName evidence="5">GntR family transcriptional regulator</fullName>
    </submittedName>
</protein>
<dbReference type="PANTHER" id="PTHR43537">
    <property type="entry name" value="TRANSCRIPTIONAL REGULATOR, GNTR FAMILY"/>
    <property type="match status" value="1"/>
</dbReference>
<dbReference type="Proteomes" id="UP000829758">
    <property type="component" value="Chromosome"/>
</dbReference>
<dbReference type="EMBL" id="JAJFZT010000001">
    <property type="protein sequence ID" value="MCC3271948.1"/>
    <property type="molecule type" value="Genomic_DNA"/>
</dbReference>
<evidence type="ECO:0000259" key="4">
    <source>
        <dbReference type="PROSITE" id="PS50949"/>
    </source>
</evidence>
<dbReference type="Pfam" id="PF00392">
    <property type="entry name" value="GntR"/>
    <property type="match status" value="1"/>
</dbReference>
<gene>
    <name evidence="5" type="ORF">LJ755_04285</name>
    <name evidence="6" type="ORF">MUK71_06410</name>
</gene>
<reference evidence="5" key="1">
    <citation type="submission" date="2021-10" db="EMBL/GenBank/DDBJ databases">
        <title>Novel species in genus Arthrobacter.</title>
        <authorList>
            <person name="Liu Y."/>
        </authorList>
    </citation>
    <scope>NUCLEOTIDE SEQUENCE</scope>
    <source>
        <strain evidence="7">zg-Y462</strain>
        <strain evidence="5">Zg-Y462</strain>
    </source>
</reference>
<evidence type="ECO:0000313" key="8">
    <source>
        <dbReference type="Proteomes" id="UP001155145"/>
    </source>
</evidence>
<accession>A0A9X1S8I2</accession>
<dbReference type="GO" id="GO:0003677">
    <property type="term" value="F:DNA binding"/>
    <property type="evidence" value="ECO:0007669"/>
    <property type="project" value="UniProtKB-KW"/>
</dbReference>
<evidence type="ECO:0000313" key="7">
    <source>
        <dbReference type="Proteomes" id="UP000829758"/>
    </source>
</evidence>
<dbReference type="Proteomes" id="UP001155145">
    <property type="component" value="Unassembled WGS sequence"/>
</dbReference>
<feature type="domain" description="HTH gntR-type" evidence="4">
    <location>
        <begin position="1"/>
        <end position="68"/>
    </location>
</feature>
<dbReference type="SMART" id="SM00345">
    <property type="entry name" value="HTH_GNTR"/>
    <property type="match status" value="1"/>
</dbReference>
<evidence type="ECO:0000256" key="2">
    <source>
        <dbReference type="ARBA" id="ARBA00023125"/>
    </source>
</evidence>
<keyword evidence="2" id="KW-0238">DNA-binding</keyword>
<dbReference type="AlphaFoldDB" id="A0A9X1S8I2"/>
<dbReference type="InterPro" id="IPR000524">
    <property type="entry name" value="Tscrpt_reg_HTH_GntR"/>
</dbReference>
<dbReference type="PROSITE" id="PS50949">
    <property type="entry name" value="HTH_GNTR"/>
    <property type="match status" value="1"/>
</dbReference>
<keyword evidence="7" id="KW-1185">Reference proteome</keyword>
<dbReference type="InterPro" id="IPR036388">
    <property type="entry name" value="WH-like_DNA-bd_sf"/>
</dbReference>
<dbReference type="RefSeq" id="WP_227902351.1">
    <property type="nucleotide sequence ID" value="NZ_CP094984.1"/>
</dbReference>
<dbReference type="Pfam" id="PF07729">
    <property type="entry name" value="FCD"/>
    <property type="match status" value="1"/>
</dbReference>
<sequence>MRASDRAYAALRQDIVNWELPPGTVLGEVEQSARLGVSRTPLREALSRLTADGLAAPHSGRGVVVTGISLDTVADLFELRQALECKAAALAAVRGPAPAFHALASRFRSAGEVIGSADGDRTGYYSLVAELDAAIDAAAANAYLTQALGNVRLHLARVRRLAKDNPERLFETAGEHATIADAVASGNPELAAAAVAVHLHKSLNHLRSARTGSPEITTPEIRTHREPA</sequence>
<dbReference type="GO" id="GO:0003700">
    <property type="term" value="F:DNA-binding transcription factor activity"/>
    <property type="evidence" value="ECO:0007669"/>
    <property type="project" value="InterPro"/>
</dbReference>
<dbReference type="Gene3D" id="1.20.120.530">
    <property type="entry name" value="GntR ligand-binding domain-like"/>
    <property type="match status" value="1"/>
</dbReference>
<dbReference type="CDD" id="cd07377">
    <property type="entry name" value="WHTH_GntR"/>
    <property type="match status" value="1"/>
</dbReference>
<keyword evidence="1" id="KW-0805">Transcription regulation</keyword>
<dbReference type="InterPro" id="IPR008920">
    <property type="entry name" value="TF_FadR/GntR_C"/>
</dbReference>
<evidence type="ECO:0000313" key="5">
    <source>
        <dbReference type="EMBL" id="MCC3271948.1"/>
    </source>
</evidence>
<evidence type="ECO:0000256" key="3">
    <source>
        <dbReference type="ARBA" id="ARBA00023163"/>
    </source>
</evidence>
<proteinExistence type="predicted"/>
<dbReference type="InterPro" id="IPR011711">
    <property type="entry name" value="GntR_C"/>
</dbReference>
<evidence type="ECO:0000313" key="6">
    <source>
        <dbReference type="EMBL" id="UON93621.1"/>
    </source>
</evidence>
<keyword evidence="3" id="KW-0804">Transcription</keyword>
<dbReference type="PANTHER" id="PTHR43537:SF5">
    <property type="entry name" value="UXU OPERON TRANSCRIPTIONAL REGULATOR"/>
    <property type="match status" value="1"/>
</dbReference>
<evidence type="ECO:0000256" key="1">
    <source>
        <dbReference type="ARBA" id="ARBA00023015"/>
    </source>
</evidence>
<organism evidence="5 8">
    <name type="scientific">Arthrobacter zhangbolii</name>
    <dbReference type="NCBI Taxonomy" id="2886936"/>
    <lineage>
        <taxon>Bacteria</taxon>
        <taxon>Bacillati</taxon>
        <taxon>Actinomycetota</taxon>
        <taxon>Actinomycetes</taxon>
        <taxon>Micrococcales</taxon>
        <taxon>Micrococcaceae</taxon>
        <taxon>Arthrobacter</taxon>
    </lineage>
</organism>
<name>A0A9X1S8I2_9MICC</name>
<dbReference type="SUPFAM" id="SSF48008">
    <property type="entry name" value="GntR ligand-binding domain-like"/>
    <property type="match status" value="1"/>
</dbReference>
<dbReference type="Gene3D" id="1.10.10.10">
    <property type="entry name" value="Winged helix-like DNA-binding domain superfamily/Winged helix DNA-binding domain"/>
    <property type="match status" value="1"/>
</dbReference>